<protein>
    <submittedName>
        <fullName evidence="1">Uncharacterized protein</fullName>
    </submittedName>
</protein>
<feature type="non-terminal residue" evidence="1">
    <location>
        <position position="1"/>
    </location>
</feature>
<evidence type="ECO:0000313" key="2">
    <source>
        <dbReference type="Proteomes" id="UP000078542"/>
    </source>
</evidence>
<accession>A0A151ID17</accession>
<evidence type="ECO:0000313" key="1">
    <source>
        <dbReference type="EMBL" id="KYM98301.1"/>
    </source>
</evidence>
<proteinExistence type="predicted"/>
<organism evidence="1 2">
    <name type="scientific">Cyphomyrmex costatus</name>
    <dbReference type="NCBI Taxonomy" id="456900"/>
    <lineage>
        <taxon>Eukaryota</taxon>
        <taxon>Metazoa</taxon>
        <taxon>Ecdysozoa</taxon>
        <taxon>Arthropoda</taxon>
        <taxon>Hexapoda</taxon>
        <taxon>Insecta</taxon>
        <taxon>Pterygota</taxon>
        <taxon>Neoptera</taxon>
        <taxon>Endopterygota</taxon>
        <taxon>Hymenoptera</taxon>
        <taxon>Apocrita</taxon>
        <taxon>Aculeata</taxon>
        <taxon>Formicoidea</taxon>
        <taxon>Formicidae</taxon>
        <taxon>Myrmicinae</taxon>
        <taxon>Cyphomyrmex</taxon>
    </lineage>
</organism>
<sequence>TTTTTTTLRIFIPRRFPTSHTIIFGDRWVAFPSIEKQ</sequence>
<dbReference type="AlphaFoldDB" id="A0A151ID17"/>
<name>A0A151ID17_9HYME</name>
<dbReference type="EMBL" id="KQ977991">
    <property type="protein sequence ID" value="KYM98301.1"/>
    <property type="molecule type" value="Genomic_DNA"/>
</dbReference>
<keyword evidence="2" id="KW-1185">Reference proteome</keyword>
<reference evidence="1 2" key="1">
    <citation type="submission" date="2016-03" db="EMBL/GenBank/DDBJ databases">
        <title>Cyphomyrmex costatus WGS genome.</title>
        <authorList>
            <person name="Nygaard S."/>
            <person name="Hu H."/>
            <person name="Boomsma J."/>
            <person name="Zhang G."/>
        </authorList>
    </citation>
    <scope>NUCLEOTIDE SEQUENCE [LARGE SCALE GENOMIC DNA]</scope>
    <source>
        <strain evidence="1">MS0001</strain>
        <tissue evidence="1">Whole body</tissue>
    </source>
</reference>
<gene>
    <name evidence="1" type="ORF">ALC62_11004</name>
</gene>
<dbReference type="Proteomes" id="UP000078542">
    <property type="component" value="Unassembled WGS sequence"/>
</dbReference>